<evidence type="ECO:0000313" key="6">
    <source>
        <dbReference type="EMBL" id="GAA4879633.1"/>
    </source>
</evidence>
<dbReference type="InterPro" id="IPR002569">
    <property type="entry name" value="Met_Sox_Rdtase_MsrA_dom"/>
</dbReference>
<dbReference type="Pfam" id="PF01625">
    <property type="entry name" value="PMSR"/>
    <property type="match status" value="1"/>
</dbReference>
<keyword evidence="7" id="KW-1185">Reference proteome</keyword>
<evidence type="ECO:0000256" key="4">
    <source>
        <dbReference type="HAMAP-Rule" id="MF_01401"/>
    </source>
</evidence>
<dbReference type="PANTHER" id="PTHR43774:SF1">
    <property type="entry name" value="PEPTIDE METHIONINE SULFOXIDE REDUCTASE MSRA 2"/>
    <property type="match status" value="1"/>
</dbReference>
<organism evidence="6 7">
    <name type="scientific">Ferrimonas pelagia</name>
    <dbReference type="NCBI Taxonomy" id="1177826"/>
    <lineage>
        <taxon>Bacteria</taxon>
        <taxon>Pseudomonadati</taxon>
        <taxon>Pseudomonadota</taxon>
        <taxon>Gammaproteobacteria</taxon>
        <taxon>Alteromonadales</taxon>
        <taxon>Ferrimonadaceae</taxon>
        <taxon>Ferrimonas</taxon>
    </lineage>
</organism>
<dbReference type="InterPro" id="IPR036509">
    <property type="entry name" value="Met_Sox_Rdtase_MsrA_sf"/>
</dbReference>
<comment type="catalytic activity">
    <reaction evidence="2 4">
        <text>L-methionyl-[protein] + [thioredoxin]-disulfide + H2O = L-methionyl-(S)-S-oxide-[protein] + [thioredoxin]-dithiol</text>
        <dbReference type="Rhea" id="RHEA:14217"/>
        <dbReference type="Rhea" id="RHEA-COMP:10698"/>
        <dbReference type="Rhea" id="RHEA-COMP:10700"/>
        <dbReference type="Rhea" id="RHEA-COMP:12313"/>
        <dbReference type="Rhea" id="RHEA-COMP:12315"/>
        <dbReference type="ChEBI" id="CHEBI:15377"/>
        <dbReference type="ChEBI" id="CHEBI:16044"/>
        <dbReference type="ChEBI" id="CHEBI:29950"/>
        <dbReference type="ChEBI" id="CHEBI:44120"/>
        <dbReference type="ChEBI" id="CHEBI:50058"/>
        <dbReference type="EC" id="1.8.4.11"/>
    </reaction>
</comment>
<comment type="caution">
    <text evidence="6">The sequence shown here is derived from an EMBL/GenBank/DDBJ whole genome shotgun (WGS) entry which is preliminary data.</text>
</comment>
<sequence length="160" mass="18273">MAIATLGAGCFWGVEYFLRQIPGITTVRCGYMGGTLDNPSYPQVKQGDTGHAEVVQVEYDEAYVSFDAILDLFWQHHNPTTRDQQGDDLGSQYRSVVFYHDESQQQQALASKARQQEEGYWQGKTIVTEIVPAQIFWPAEEYHQDYLAKNELPSCHLPFY</sequence>
<feature type="domain" description="Peptide methionine sulphoxide reductase MsrA" evidence="5">
    <location>
        <begin position="4"/>
        <end position="155"/>
    </location>
</feature>
<dbReference type="EMBL" id="BAABJZ010000016">
    <property type="protein sequence ID" value="GAA4879633.1"/>
    <property type="molecule type" value="Genomic_DNA"/>
</dbReference>
<proteinExistence type="inferred from homology"/>
<dbReference type="Gene3D" id="3.30.1060.10">
    <property type="entry name" value="Peptide methionine sulphoxide reductase MsrA"/>
    <property type="match status" value="1"/>
</dbReference>
<evidence type="ECO:0000256" key="3">
    <source>
        <dbReference type="ARBA" id="ARBA00048782"/>
    </source>
</evidence>
<comment type="similarity">
    <text evidence="4">Belongs to the MsrA Met sulfoxide reductase family.</text>
</comment>
<dbReference type="RefSeq" id="WP_345334409.1">
    <property type="nucleotide sequence ID" value="NZ_BAABJZ010000016.1"/>
</dbReference>
<dbReference type="PANTHER" id="PTHR43774">
    <property type="entry name" value="PEPTIDE METHIONINE SULFOXIDE REDUCTASE"/>
    <property type="match status" value="1"/>
</dbReference>
<evidence type="ECO:0000313" key="7">
    <source>
        <dbReference type="Proteomes" id="UP001499988"/>
    </source>
</evidence>
<gene>
    <name evidence="4 6" type="primary">msrA</name>
    <name evidence="6" type="ORF">GCM10023333_12060</name>
</gene>
<comment type="function">
    <text evidence="4">Has an important function as a repair enzyme for proteins that have been inactivated by oxidation. Catalyzes the reversible oxidation-reduction of methionine sulfoxide in proteins to methionine.</text>
</comment>
<evidence type="ECO:0000256" key="1">
    <source>
        <dbReference type="ARBA" id="ARBA00023002"/>
    </source>
</evidence>
<dbReference type="HAMAP" id="MF_01401">
    <property type="entry name" value="MsrA"/>
    <property type="match status" value="1"/>
</dbReference>
<accession>A0ABP9EJ24</accession>
<evidence type="ECO:0000256" key="2">
    <source>
        <dbReference type="ARBA" id="ARBA00047806"/>
    </source>
</evidence>
<evidence type="ECO:0000259" key="5">
    <source>
        <dbReference type="Pfam" id="PF01625"/>
    </source>
</evidence>
<reference evidence="7" key="1">
    <citation type="journal article" date="2019" name="Int. J. Syst. Evol. Microbiol.">
        <title>The Global Catalogue of Microorganisms (GCM) 10K type strain sequencing project: providing services to taxonomists for standard genome sequencing and annotation.</title>
        <authorList>
            <consortium name="The Broad Institute Genomics Platform"/>
            <consortium name="The Broad Institute Genome Sequencing Center for Infectious Disease"/>
            <person name="Wu L."/>
            <person name="Ma J."/>
        </authorList>
    </citation>
    <scope>NUCLEOTIDE SEQUENCE [LARGE SCALE GENOMIC DNA]</scope>
    <source>
        <strain evidence="7">JCM 18401</strain>
    </source>
</reference>
<protein>
    <recommendedName>
        <fullName evidence="4">Peptide methionine sulfoxide reductase MsrA</fullName>
        <shortName evidence="4">Protein-methionine-S-oxide reductase</shortName>
        <ecNumber evidence="4">1.8.4.11</ecNumber>
    </recommendedName>
    <alternativeName>
        <fullName evidence="4">Peptide-methionine (S)-S-oxide reductase</fullName>
        <shortName evidence="4">Peptide Met(O) reductase</shortName>
    </alternativeName>
</protein>
<feature type="active site" evidence="4">
    <location>
        <position position="10"/>
    </location>
</feature>
<dbReference type="EC" id="1.8.4.11" evidence="4"/>
<dbReference type="SUPFAM" id="SSF55068">
    <property type="entry name" value="Peptide methionine sulfoxide reductase"/>
    <property type="match status" value="1"/>
</dbReference>
<comment type="catalytic activity">
    <reaction evidence="3 4">
        <text>[thioredoxin]-disulfide + L-methionine + H2O = L-methionine (S)-S-oxide + [thioredoxin]-dithiol</text>
        <dbReference type="Rhea" id="RHEA:19993"/>
        <dbReference type="Rhea" id="RHEA-COMP:10698"/>
        <dbReference type="Rhea" id="RHEA-COMP:10700"/>
        <dbReference type="ChEBI" id="CHEBI:15377"/>
        <dbReference type="ChEBI" id="CHEBI:29950"/>
        <dbReference type="ChEBI" id="CHEBI:50058"/>
        <dbReference type="ChEBI" id="CHEBI:57844"/>
        <dbReference type="ChEBI" id="CHEBI:58772"/>
        <dbReference type="EC" id="1.8.4.11"/>
    </reaction>
</comment>
<dbReference type="Proteomes" id="UP001499988">
    <property type="component" value="Unassembled WGS sequence"/>
</dbReference>
<keyword evidence="1 4" id="KW-0560">Oxidoreductase</keyword>
<dbReference type="NCBIfam" id="TIGR00401">
    <property type="entry name" value="msrA"/>
    <property type="match status" value="1"/>
</dbReference>
<name>A0ABP9EJ24_9GAMM</name>